<reference evidence="2 3" key="1">
    <citation type="submission" date="2017-06" db="EMBL/GenBank/DDBJ databases">
        <title>Genome sequencing of cyanobaciteial culture collection at National Institute for Environmental Studies (NIES).</title>
        <authorList>
            <person name="Hirose Y."/>
            <person name="Shimura Y."/>
            <person name="Fujisawa T."/>
            <person name="Nakamura Y."/>
            <person name="Kawachi M."/>
        </authorList>
    </citation>
    <scope>NUCLEOTIDE SEQUENCE [LARGE SCALE GENOMIC DNA]</scope>
    <source>
        <strain evidence="2 3">NIES-4072</strain>
    </source>
</reference>
<feature type="region of interest" description="Disordered" evidence="1">
    <location>
        <begin position="54"/>
        <end position="75"/>
    </location>
</feature>
<feature type="compositionally biased region" description="Basic and acidic residues" evidence="1">
    <location>
        <begin position="1"/>
        <end position="11"/>
    </location>
</feature>
<sequence>MSKGKDQHIVPHSEGWAVKSEGASKATKVFDTQQKAIEKGREIAINQQSELLIHNQKGQIRERNSYGNDPRSSKG</sequence>
<evidence type="ECO:0008006" key="4">
    <source>
        <dbReference type="Google" id="ProtNLM"/>
    </source>
</evidence>
<protein>
    <recommendedName>
        <fullName evidence="4">DUF2188 domain-containing protein</fullName>
    </recommendedName>
</protein>
<dbReference type="Pfam" id="PF09954">
    <property type="entry name" value="DUF2188"/>
    <property type="match status" value="1"/>
</dbReference>
<evidence type="ECO:0000256" key="1">
    <source>
        <dbReference type="SAM" id="MobiDB-lite"/>
    </source>
</evidence>
<proteinExistence type="predicted"/>
<name>A0A2R5FY67_NOSCO</name>
<organism evidence="2 3">
    <name type="scientific">Nostoc commune NIES-4072</name>
    <dbReference type="NCBI Taxonomy" id="2005467"/>
    <lineage>
        <taxon>Bacteria</taxon>
        <taxon>Bacillati</taxon>
        <taxon>Cyanobacteriota</taxon>
        <taxon>Cyanophyceae</taxon>
        <taxon>Nostocales</taxon>
        <taxon>Nostocaceae</taxon>
        <taxon>Nostoc</taxon>
    </lineage>
</organism>
<dbReference type="RefSeq" id="WP_109013550.1">
    <property type="nucleotide sequence ID" value="NZ_BDUD01000009.1"/>
</dbReference>
<accession>A0A2R5FY67</accession>
<evidence type="ECO:0000313" key="2">
    <source>
        <dbReference type="EMBL" id="GBG23702.1"/>
    </source>
</evidence>
<dbReference type="OrthoDB" id="8858565at2"/>
<evidence type="ECO:0000313" key="3">
    <source>
        <dbReference type="Proteomes" id="UP000245124"/>
    </source>
</evidence>
<gene>
    <name evidence="2" type="ORF">NIES4072_74140</name>
</gene>
<dbReference type="InterPro" id="IPR018691">
    <property type="entry name" value="DUF2188"/>
</dbReference>
<dbReference type="EMBL" id="BDUD01000009">
    <property type="protein sequence ID" value="GBG23702.1"/>
    <property type="molecule type" value="Genomic_DNA"/>
</dbReference>
<dbReference type="Proteomes" id="UP000245124">
    <property type="component" value="Unassembled WGS sequence"/>
</dbReference>
<feature type="region of interest" description="Disordered" evidence="1">
    <location>
        <begin position="1"/>
        <end position="25"/>
    </location>
</feature>
<dbReference type="AlphaFoldDB" id="A0A2R5FY67"/>
<keyword evidence="3" id="KW-1185">Reference proteome</keyword>
<comment type="caution">
    <text evidence="2">The sequence shown here is derived from an EMBL/GenBank/DDBJ whole genome shotgun (WGS) entry which is preliminary data.</text>
</comment>